<evidence type="ECO:0000256" key="2">
    <source>
        <dbReference type="ARBA" id="ARBA00004429"/>
    </source>
</evidence>
<comment type="function">
    <text evidence="1">Involved in a late step of protoheme IX synthesis.</text>
</comment>
<keyword evidence="10 13" id="KW-0472">Membrane</keyword>
<evidence type="ECO:0000313" key="15">
    <source>
        <dbReference type="EMBL" id="RUO38944.1"/>
    </source>
</evidence>
<dbReference type="SUPFAM" id="SSF48452">
    <property type="entry name" value="TPR-like"/>
    <property type="match status" value="1"/>
</dbReference>
<sequence length="385" mass="43154">MRKGIALVIVLIAGLILGPLWAGNTGYVLISALGWTIELSLVAAIVLLLLAIIILRAVWRFVARIVRGTQWGMRWFGQRREAKAANAYQEGLNHLLSGDYRAASAAFNRTWQLRKQSSDALLACYAAQQHGDLKQAQDWLAKVDRADELELARTILSLRSAPELSGQHLTILNELVVKHPQHPELLRLALKALQRHHRWTQVIELLPNAQRLEALSATDLDGLTEQAYYEVFVEHGRSSSSALQQFWQNLTRDTRRQPAVRRAYVTALHLFNEYEAAGKVVARGLKRNELKLPNLIEANLLKPSTELRDYLQDALKKDGDNPFLLHALGQLAFQTGDYALAQRALRKAAELAPSSRVQLDLARTYEAQGDTAGAVNAYRQAWKKA</sequence>
<keyword evidence="6 13" id="KW-0812">Transmembrane</keyword>
<proteinExistence type="predicted"/>
<evidence type="ECO:0000256" key="13">
    <source>
        <dbReference type="SAM" id="Phobius"/>
    </source>
</evidence>
<evidence type="ECO:0000256" key="8">
    <source>
        <dbReference type="ARBA" id="ARBA00022803"/>
    </source>
</evidence>
<keyword evidence="5" id="KW-0997">Cell inner membrane</keyword>
<keyword evidence="16" id="KW-1185">Reference proteome</keyword>
<evidence type="ECO:0000256" key="7">
    <source>
        <dbReference type="ARBA" id="ARBA00022737"/>
    </source>
</evidence>
<dbReference type="Pfam" id="PF07219">
    <property type="entry name" value="HemY_N"/>
    <property type="match status" value="1"/>
</dbReference>
<keyword evidence="4" id="KW-1003">Cell membrane</keyword>
<dbReference type="InterPro" id="IPR013105">
    <property type="entry name" value="TPR_2"/>
</dbReference>
<evidence type="ECO:0000256" key="6">
    <source>
        <dbReference type="ARBA" id="ARBA00022692"/>
    </source>
</evidence>
<feature type="transmembrane region" description="Helical" evidence="13">
    <location>
        <begin position="32"/>
        <end position="59"/>
    </location>
</feature>
<dbReference type="NCBIfam" id="TIGR00540">
    <property type="entry name" value="TPR_hemY_coli"/>
    <property type="match status" value="1"/>
</dbReference>
<protein>
    <recommendedName>
        <fullName evidence="14">HemY N-terminal domain-containing protein</fullName>
    </recommendedName>
</protein>
<evidence type="ECO:0000256" key="3">
    <source>
        <dbReference type="ARBA" id="ARBA00004744"/>
    </source>
</evidence>
<comment type="caution">
    <text evidence="15">The sequence shown here is derived from an EMBL/GenBank/DDBJ whole genome shotgun (WGS) entry which is preliminary data.</text>
</comment>
<accession>A0A7Z6ZRN2</accession>
<dbReference type="InterPro" id="IPR011990">
    <property type="entry name" value="TPR-like_helical_dom_sf"/>
</dbReference>
<keyword evidence="11" id="KW-0627">Porphyrin biosynthesis</keyword>
<dbReference type="InterPro" id="IPR019734">
    <property type="entry name" value="TPR_rpt"/>
</dbReference>
<evidence type="ECO:0000256" key="5">
    <source>
        <dbReference type="ARBA" id="ARBA00022519"/>
    </source>
</evidence>
<evidence type="ECO:0000256" key="11">
    <source>
        <dbReference type="ARBA" id="ARBA00023244"/>
    </source>
</evidence>
<dbReference type="PROSITE" id="PS50005">
    <property type="entry name" value="TPR"/>
    <property type="match status" value="1"/>
</dbReference>
<reference evidence="16" key="1">
    <citation type="journal article" date="2018" name="Front. Microbiol.">
        <title>Genome-Based Analysis Reveals the Taxonomy and Diversity of the Family Idiomarinaceae.</title>
        <authorList>
            <person name="Liu Y."/>
            <person name="Lai Q."/>
            <person name="Shao Z."/>
        </authorList>
    </citation>
    <scope>NUCLEOTIDE SEQUENCE [LARGE SCALE GENOMIC DNA]</scope>
    <source>
        <strain evidence="16">KYW314</strain>
    </source>
</reference>
<dbReference type="InterPro" id="IPR010817">
    <property type="entry name" value="HemY_N"/>
</dbReference>
<feature type="repeat" description="TPR" evidence="12">
    <location>
        <begin position="322"/>
        <end position="355"/>
    </location>
</feature>
<comment type="pathway">
    <text evidence="3">Porphyrin-containing compound metabolism; protoheme biosynthesis.</text>
</comment>
<organism evidence="15 16">
    <name type="scientific">Pseudidiomarina aestuarii</name>
    <dbReference type="NCBI Taxonomy" id="624146"/>
    <lineage>
        <taxon>Bacteria</taxon>
        <taxon>Pseudomonadati</taxon>
        <taxon>Pseudomonadota</taxon>
        <taxon>Gammaproteobacteria</taxon>
        <taxon>Alteromonadales</taxon>
        <taxon>Idiomarinaceae</taxon>
        <taxon>Pseudidiomarina</taxon>
    </lineage>
</organism>
<keyword evidence="8 12" id="KW-0802">TPR repeat</keyword>
<keyword evidence="9 13" id="KW-1133">Transmembrane helix</keyword>
<dbReference type="Proteomes" id="UP000287766">
    <property type="component" value="Unassembled WGS sequence"/>
</dbReference>
<evidence type="ECO:0000259" key="14">
    <source>
        <dbReference type="Pfam" id="PF07219"/>
    </source>
</evidence>
<dbReference type="AlphaFoldDB" id="A0A7Z6ZRN2"/>
<dbReference type="GO" id="GO:0042168">
    <property type="term" value="P:heme metabolic process"/>
    <property type="evidence" value="ECO:0007669"/>
    <property type="project" value="InterPro"/>
</dbReference>
<dbReference type="InterPro" id="IPR005254">
    <property type="entry name" value="Heme_biosyn_assoc_TPR_pro"/>
</dbReference>
<evidence type="ECO:0000256" key="1">
    <source>
        <dbReference type="ARBA" id="ARBA00002962"/>
    </source>
</evidence>
<dbReference type="RefSeq" id="WP_169931543.1">
    <property type="nucleotide sequence ID" value="NZ_PIPR01000004.1"/>
</dbReference>
<evidence type="ECO:0000256" key="9">
    <source>
        <dbReference type="ARBA" id="ARBA00022989"/>
    </source>
</evidence>
<gene>
    <name evidence="15" type="ORF">CWE22_10975</name>
</gene>
<dbReference type="Pfam" id="PF07719">
    <property type="entry name" value="TPR_2"/>
    <property type="match status" value="1"/>
</dbReference>
<comment type="subcellular location">
    <subcellularLocation>
        <location evidence="2">Cell inner membrane</location>
        <topology evidence="2">Multi-pass membrane protein</topology>
    </subcellularLocation>
</comment>
<evidence type="ECO:0000256" key="10">
    <source>
        <dbReference type="ARBA" id="ARBA00023136"/>
    </source>
</evidence>
<evidence type="ECO:0000256" key="4">
    <source>
        <dbReference type="ARBA" id="ARBA00022475"/>
    </source>
</evidence>
<dbReference type="GO" id="GO:0005886">
    <property type="term" value="C:plasma membrane"/>
    <property type="evidence" value="ECO:0007669"/>
    <property type="project" value="UniProtKB-SubCell"/>
</dbReference>
<name>A0A7Z6ZRN2_9GAMM</name>
<feature type="domain" description="HemY N-terminal" evidence="14">
    <location>
        <begin position="26"/>
        <end position="131"/>
    </location>
</feature>
<evidence type="ECO:0000256" key="12">
    <source>
        <dbReference type="PROSITE-ProRule" id="PRU00339"/>
    </source>
</evidence>
<evidence type="ECO:0000313" key="16">
    <source>
        <dbReference type="Proteomes" id="UP000287766"/>
    </source>
</evidence>
<dbReference type="Gene3D" id="1.25.40.10">
    <property type="entry name" value="Tetratricopeptide repeat domain"/>
    <property type="match status" value="1"/>
</dbReference>
<dbReference type="UniPathway" id="UPA00252"/>
<dbReference type="EMBL" id="PIPR01000004">
    <property type="protein sequence ID" value="RUO38944.1"/>
    <property type="molecule type" value="Genomic_DNA"/>
</dbReference>
<keyword evidence="7" id="KW-0677">Repeat</keyword>
<dbReference type="GO" id="GO:0006779">
    <property type="term" value="P:porphyrin-containing compound biosynthetic process"/>
    <property type="evidence" value="ECO:0007669"/>
    <property type="project" value="UniProtKB-KW"/>
</dbReference>